<evidence type="ECO:0000256" key="1">
    <source>
        <dbReference type="SAM" id="Phobius"/>
    </source>
</evidence>
<dbReference type="AlphaFoldDB" id="A0A395JF44"/>
<dbReference type="Pfam" id="PF05437">
    <property type="entry name" value="AzlD"/>
    <property type="match status" value="1"/>
</dbReference>
<keyword evidence="1" id="KW-0472">Membrane</keyword>
<dbReference type="OrthoDB" id="4257348at2"/>
<name>A0A395JF44_9GAMM</name>
<dbReference type="InterPro" id="IPR008407">
    <property type="entry name" value="Brnchd-chn_aa_trnsp_AzlD"/>
</dbReference>
<dbReference type="InParanoid" id="A0A395JF44"/>
<dbReference type="RefSeq" id="WP_113955819.1">
    <property type="nucleotide sequence ID" value="NZ_QNRT01000008.1"/>
</dbReference>
<comment type="caution">
    <text evidence="2">The sequence shown here is derived from an EMBL/GenBank/DDBJ whole genome shotgun (WGS) entry which is preliminary data.</text>
</comment>
<evidence type="ECO:0000313" key="3">
    <source>
        <dbReference type="Proteomes" id="UP000253083"/>
    </source>
</evidence>
<proteinExistence type="predicted"/>
<reference evidence="2 3" key="1">
    <citation type="submission" date="2018-06" db="EMBL/GenBank/DDBJ databases">
        <title>Genomic Encyclopedia of Type Strains, Phase IV (KMG-IV): sequencing the most valuable type-strain genomes for metagenomic binning, comparative biology and taxonomic classification.</title>
        <authorList>
            <person name="Goeker M."/>
        </authorList>
    </citation>
    <scope>NUCLEOTIDE SEQUENCE [LARGE SCALE GENOMIC DNA]</scope>
    <source>
        <strain evidence="2 3">DSM 24032</strain>
    </source>
</reference>
<keyword evidence="1" id="KW-1133">Transmembrane helix</keyword>
<keyword evidence="3" id="KW-1185">Reference proteome</keyword>
<evidence type="ECO:0000313" key="2">
    <source>
        <dbReference type="EMBL" id="RBP48345.1"/>
    </source>
</evidence>
<feature type="transmembrane region" description="Helical" evidence="1">
    <location>
        <begin position="68"/>
        <end position="101"/>
    </location>
</feature>
<sequence>MNWLMLGGMAAITFWNRYAFFAKALHYRPGPKMQRLLGYSSFAILTAIWAPILFRVDYESSSMSVAGWDYIIAGAVAAVMTVLRVPSIVVVLLSTGLFFIIRLFVGQ</sequence>
<accession>A0A395JF44</accession>
<gene>
    <name evidence="2" type="ORF">DFR28_10874</name>
</gene>
<feature type="transmembrane region" description="Helical" evidence="1">
    <location>
        <begin position="36"/>
        <end position="56"/>
    </location>
</feature>
<dbReference type="Proteomes" id="UP000253083">
    <property type="component" value="Unassembled WGS sequence"/>
</dbReference>
<keyword evidence="1" id="KW-0812">Transmembrane</keyword>
<protein>
    <submittedName>
        <fullName evidence="2">Branched-subunit amino acid transport protein</fullName>
    </submittedName>
</protein>
<organism evidence="2 3">
    <name type="scientific">Arenicella xantha</name>
    <dbReference type="NCBI Taxonomy" id="644221"/>
    <lineage>
        <taxon>Bacteria</taxon>
        <taxon>Pseudomonadati</taxon>
        <taxon>Pseudomonadota</taxon>
        <taxon>Gammaproteobacteria</taxon>
        <taxon>Arenicellales</taxon>
        <taxon>Arenicellaceae</taxon>
        <taxon>Arenicella</taxon>
    </lineage>
</organism>
<dbReference type="EMBL" id="QNRT01000008">
    <property type="protein sequence ID" value="RBP48345.1"/>
    <property type="molecule type" value="Genomic_DNA"/>
</dbReference>